<name>A0A8H3LBR7_9GLOM</name>
<feature type="transmembrane region" description="Helical" evidence="1">
    <location>
        <begin position="106"/>
        <end position="125"/>
    </location>
</feature>
<feature type="transmembrane region" description="Helical" evidence="1">
    <location>
        <begin position="70"/>
        <end position="94"/>
    </location>
</feature>
<keyword evidence="1" id="KW-1133">Transmembrane helix</keyword>
<protein>
    <submittedName>
        <fullName evidence="2">Uncharacterized protein</fullName>
    </submittedName>
</protein>
<feature type="transmembrane region" description="Helical" evidence="1">
    <location>
        <begin position="131"/>
        <end position="151"/>
    </location>
</feature>
<evidence type="ECO:0000256" key="1">
    <source>
        <dbReference type="SAM" id="Phobius"/>
    </source>
</evidence>
<proteinExistence type="predicted"/>
<dbReference type="PANTHER" id="PTHR33802:SF1">
    <property type="entry name" value="XK-RELATED PROTEIN"/>
    <property type="match status" value="1"/>
</dbReference>
<comment type="caution">
    <text evidence="2">The sequence shown here is derived from an EMBL/GenBank/DDBJ whole genome shotgun (WGS) entry which is preliminary data.</text>
</comment>
<reference evidence="2" key="1">
    <citation type="submission" date="2019-10" db="EMBL/GenBank/DDBJ databases">
        <title>Conservation and host-specific expression of non-tandemly repeated heterogenous ribosome RNA gene in arbuscular mycorrhizal fungi.</title>
        <authorList>
            <person name="Maeda T."/>
            <person name="Kobayashi Y."/>
            <person name="Nakagawa T."/>
            <person name="Ezawa T."/>
            <person name="Yamaguchi K."/>
            <person name="Bino T."/>
            <person name="Nishimoto Y."/>
            <person name="Shigenobu S."/>
            <person name="Kawaguchi M."/>
        </authorList>
    </citation>
    <scope>NUCLEOTIDE SEQUENCE</scope>
    <source>
        <strain evidence="2">HR1</strain>
    </source>
</reference>
<dbReference type="Proteomes" id="UP000615446">
    <property type="component" value="Unassembled WGS sequence"/>
</dbReference>
<evidence type="ECO:0000313" key="3">
    <source>
        <dbReference type="Proteomes" id="UP000615446"/>
    </source>
</evidence>
<dbReference type="OrthoDB" id="5586934at2759"/>
<feature type="transmembrane region" description="Helical" evidence="1">
    <location>
        <begin position="172"/>
        <end position="190"/>
    </location>
</feature>
<accession>A0A8H3LBR7</accession>
<sequence>MSCLAFLIVDYQYIIIYLFSLTKATMARFPLAIKVFNVLVYIFLLGSNVYSGLDPNNKNNSPYGGKHITFISPAPFVFGVWGLIHFLLGGFVIYQWFANQDLVLDGINWHFVSITVLNVLWLALWESDHLILAWITILITTIPVTIIYTILKQRSRDVSLNEPTVGYLYKGEGDFSGSLVIAWYLYGVAVEQNDAAIHWTALVLAIINSIFILVSIVQKIRHRGEESTPLLG</sequence>
<dbReference type="PANTHER" id="PTHR33802">
    <property type="entry name" value="SI:CH211-161H7.5-RELATED"/>
    <property type="match status" value="1"/>
</dbReference>
<dbReference type="EMBL" id="BLAL01000062">
    <property type="protein sequence ID" value="GES82772.1"/>
    <property type="molecule type" value="Genomic_DNA"/>
</dbReference>
<feature type="transmembrane region" description="Helical" evidence="1">
    <location>
        <begin position="196"/>
        <end position="217"/>
    </location>
</feature>
<organism evidence="2 3">
    <name type="scientific">Rhizophagus clarus</name>
    <dbReference type="NCBI Taxonomy" id="94130"/>
    <lineage>
        <taxon>Eukaryota</taxon>
        <taxon>Fungi</taxon>
        <taxon>Fungi incertae sedis</taxon>
        <taxon>Mucoromycota</taxon>
        <taxon>Glomeromycotina</taxon>
        <taxon>Glomeromycetes</taxon>
        <taxon>Glomerales</taxon>
        <taxon>Glomeraceae</taxon>
        <taxon>Rhizophagus</taxon>
    </lineage>
</organism>
<gene>
    <name evidence="2" type="ORF">RCL2_000995700</name>
</gene>
<keyword evidence="1" id="KW-0472">Membrane</keyword>
<feature type="transmembrane region" description="Helical" evidence="1">
    <location>
        <begin position="31"/>
        <end position="50"/>
    </location>
</feature>
<feature type="transmembrane region" description="Helical" evidence="1">
    <location>
        <begin position="6"/>
        <end position="24"/>
    </location>
</feature>
<keyword evidence="1" id="KW-0812">Transmembrane</keyword>
<evidence type="ECO:0000313" key="2">
    <source>
        <dbReference type="EMBL" id="GES82772.1"/>
    </source>
</evidence>
<dbReference type="AlphaFoldDB" id="A0A8H3LBR7"/>